<dbReference type="SUPFAM" id="SSF52058">
    <property type="entry name" value="L domain-like"/>
    <property type="match status" value="1"/>
</dbReference>
<feature type="compositionally biased region" description="Basic and acidic residues" evidence="1">
    <location>
        <begin position="353"/>
        <end position="363"/>
    </location>
</feature>
<dbReference type="InterPro" id="IPR032675">
    <property type="entry name" value="LRR_dom_sf"/>
</dbReference>
<evidence type="ECO:0000256" key="1">
    <source>
        <dbReference type="SAM" id="MobiDB-lite"/>
    </source>
</evidence>
<dbReference type="PANTHER" id="PTHR45661">
    <property type="entry name" value="SURFACE ANTIGEN"/>
    <property type="match status" value="1"/>
</dbReference>
<comment type="caution">
    <text evidence="2">The sequence shown here is derived from an EMBL/GenBank/DDBJ whole genome shotgun (WGS) entry which is preliminary data.</text>
</comment>
<dbReference type="PANTHER" id="PTHR45661:SF3">
    <property type="entry name" value="IG-LIKE DOMAIN-CONTAINING PROTEIN"/>
    <property type="match status" value="1"/>
</dbReference>
<organism evidence="2 3">
    <name type="scientific">Chaetoceros tenuissimus</name>
    <dbReference type="NCBI Taxonomy" id="426638"/>
    <lineage>
        <taxon>Eukaryota</taxon>
        <taxon>Sar</taxon>
        <taxon>Stramenopiles</taxon>
        <taxon>Ochrophyta</taxon>
        <taxon>Bacillariophyta</taxon>
        <taxon>Coscinodiscophyceae</taxon>
        <taxon>Chaetocerotophycidae</taxon>
        <taxon>Chaetocerotales</taxon>
        <taxon>Chaetocerotaceae</taxon>
        <taxon>Chaetoceros</taxon>
    </lineage>
</organism>
<gene>
    <name evidence="2" type="ORF">CTEN210_03613</name>
</gene>
<dbReference type="InterPro" id="IPR026906">
    <property type="entry name" value="LRR_5"/>
</dbReference>
<protein>
    <recommendedName>
        <fullName evidence="4">Leucine-rich repeat domain-containing protein</fullName>
    </recommendedName>
</protein>
<sequence>MKLPRYPTQAEWEKIVALGPGVRMYNGMKTLFYNGEGLYDIIDEFLVYSVEERQSWQVIIILPGVKEIPGWTFRGCLNVKKVIMADSVQRIKEKAFFCCFKLEFVKFSRNLERIGGWAFQRCRTLTSIFIPPSCIKIDEQAFDSCTRLIILGIPPHVQLGEDVFEDTAFLKTLEESCPFEVNEDGYYVNEDGEYEWYDCEETVIRWIKFINNDHAYALQRLCCSDDPDTEEVYQYLKDNGLATMNLPNDIGITPSQYLAANPYSEIEEGKLIKRYILEMMGEVASNTHNIIPKTTTELDAAESTILRLASELEAAKLEIKELTEKNHLLLHENIERSKELQVVKNEFASLKIKHQEAEEEKSSPSKSLSASIRNVLP</sequence>
<evidence type="ECO:0000313" key="2">
    <source>
        <dbReference type="EMBL" id="GFH47138.1"/>
    </source>
</evidence>
<dbReference type="AlphaFoldDB" id="A0AAD3CJN8"/>
<dbReference type="Gene3D" id="3.80.10.10">
    <property type="entry name" value="Ribonuclease Inhibitor"/>
    <property type="match status" value="1"/>
</dbReference>
<reference evidence="2 3" key="1">
    <citation type="journal article" date="2021" name="Sci. Rep.">
        <title>The genome of the diatom Chaetoceros tenuissimus carries an ancient integrated fragment of an extant virus.</title>
        <authorList>
            <person name="Hongo Y."/>
            <person name="Kimura K."/>
            <person name="Takaki Y."/>
            <person name="Yoshida Y."/>
            <person name="Baba S."/>
            <person name="Kobayashi G."/>
            <person name="Nagasaki K."/>
            <person name="Hano T."/>
            <person name="Tomaru Y."/>
        </authorList>
    </citation>
    <scope>NUCLEOTIDE SEQUENCE [LARGE SCALE GENOMIC DNA]</scope>
    <source>
        <strain evidence="2 3">NIES-3715</strain>
    </source>
</reference>
<accession>A0AAD3CJN8</accession>
<evidence type="ECO:0008006" key="4">
    <source>
        <dbReference type="Google" id="ProtNLM"/>
    </source>
</evidence>
<dbReference type="InterPro" id="IPR053139">
    <property type="entry name" value="Surface_bspA-like"/>
</dbReference>
<feature type="region of interest" description="Disordered" evidence="1">
    <location>
        <begin position="353"/>
        <end position="377"/>
    </location>
</feature>
<dbReference type="Proteomes" id="UP001054902">
    <property type="component" value="Unassembled WGS sequence"/>
</dbReference>
<evidence type="ECO:0000313" key="3">
    <source>
        <dbReference type="Proteomes" id="UP001054902"/>
    </source>
</evidence>
<proteinExistence type="predicted"/>
<name>A0AAD3CJN8_9STRA</name>
<dbReference type="EMBL" id="BLLK01000022">
    <property type="protein sequence ID" value="GFH47138.1"/>
    <property type="molecule type" value="Genomic_DNA"/>
</dbReference>
<dbReference type="Pfam" id="PF13306">
    <property type="entry name" value="LRR_5"/>
    <property type="match status" value="1"/>
</dbReference>
<keyword evidence="3" id="KW-1185">Reference proteome</keyword>